<dbReference type="PANTHER" id="PTHR37984">
    <property type="entry name" value="PROTEIN CBG26694"/>
    <property type="match status" value="1"/>
</dbReference>
<name>A0A812MZY0_9DINO</name>
<dbReference type="InterPro" id="IPR001584">
    <property type="entry name" value="Integrase_cat-core"/>
</dbReference>
<reference evidence="4" key="1">
    <citation type="submission" date="2021-02" db="EMBL/GenBank/DDBJ databases">
        <authorList>
            <person name="Dougan E. K."/>
            <person name="Rhodes N."/>
            <person name="Thang M."/>
            <person name="Chan C."/>
        </authorList>
    </citation>
    <scope>NUCLEOTIDE SEQUENCE</scope>
</reference>
<dbReference type="PANTHER" id="PTHR37984:SF5">
    <property type="entry name" value="PROTEIN NYNRIN-LIKE"/>
    <property type="match status" value="1"/>
</dbReference>
<dbReference type="Pfam" id="PF07727">
    <property type="entry name" value="RVT_2"/>
    <property type="match status" value="1"/>
</dbReference>
<feature type="compositionally biased region" description="Low complexity" evidence="2">
    <location>
        <begin position="230"/>
        <end position="260"/>
    </location>
</feature>
<feature type="region of interest" description="Disordered" evidence="2">
    <location>
        <begin position="275"/>
        <end position="305"/>
    </location>
</feature>
<dbReference type="Gene3D" id="3.30.420.10">
    <property type="entry name" value="Ribonuclease H-like superfamily/Ribonuclease H"/>
    <property type="match status" value="1"/>
</dbReference>
<evidence type="ECO:0000256" key="2">
    <source>
        <dbReference type="SAM" id="MobiDB-lite"/>
    </source>
</evidence>
<dbReference type="GO" id="GO:0015074">
    <property type="term" value="P:DNA integration"/>
    <property type="evidence" value="ECO:0007669"/>
    <property type="project" value="InterPro"/>
</dbReference>
<dbReference type="SUPFAM" id="SSF53098">
    <property type="entry name" value="Ribonuclease H-like"/>
    <property type="match status" value="1"/>
</dbReference>
<dbReference type="GO" id="GO:0003676">
    <property type="term" value="F:nucleic acid binding"/>
    <property type="evidence" value="ECO:0007669"/>
    <property type="project" value="InterPro"/>
</dbReference>
<feature type="region of interest" description="Disordered" evidence="2">
    <location>
        <begin position="367"/>
        <end position="388"/>
    </location>
</feature>
<keyword evidence="5" id="KW-1185">Reference proteome</keyword>
<evidence type="ECO:0000259" key="3">
    <source>
        <dbReference type="PROSITE" id="PS50994"/>
    </source>
</evidence>
<dbReference type="Proteomes" id="UP000601435">
    <property type="component" value="Unassembled WGS sequence"/>
</dbReference>
<dbReference type="EMBL" id="CAJNJA010012216">
    <property type="protein sequence ID" value="CAE7291653.1"/>
    <property type="molecule type" value="Genomic_DNA"/>
</dbReference>
<gene>
    <name evidence="4" type="primary">GIP</name>
    <name evidence="4" type="ORF">SNEC2469_LOCUS7142</name>
</gene>
<feature type="domain" description="Integrase catalytic" evidence="3">
    <location>
        <begin position="1325"/>
        <end position="1489"/>
    </location>
</feature>
<dbReference type="InterPro" id="IPR013103">
    <property type="entry name" value="RVT_2"/>
</dbReference>
<evidence type="ECO:0000313" key="5">
    <source>
        <dbReference type="Proteomes" id="UP000601435"/>
    </source>
</evidence>
<evidence type="ECO:0000256" key="1">
    <source>
        <dbReference type="SAM" id="Coils"/>
    </source>
</evidence>
<protein>
    <submittedName>
        <fullName evidence="4">GIP protein</fullName>
    </submittedName>
</protein>
<dbReference type="InterPro" id="IPR036397">
    <property type="entry name" value="RNaseH_sf"/>
</dbReference>
<comment type="caution">
    <text evidence="4">The sequence shown here is derived from an EMBL/GenBank/DDBJ whole genome shotgun (WGS) entry which is preliminary data.</text>
</comment>
<dbReference type="InterPro" id="IPR050951">
    <property type="entry name" value="Retrovirus_Pol_polyprotein"/>
</dbReference>
<dbReference type="OrthoDB" id="416394at2759"/>
<proteinExistence type="predicted"/>
<dbReference type="PROSITE" id="PS50994">
    <property type="entry name" value="INTEGRASE"/>
    <property type="match status" value="1"/>
</dbReference>
<dbReference type="Pfam" id="PF00665">
    <property type="entry name" value="rve"/>
    <property type="match status" value="1"/>
</dbReference>
<sequence>MADKEESSGAWSRCPVWDGSPLTWRAFRREMAWWCSSLDLESTKKYNLAARFLLRQTGTVRQRGEEFLPEELEYQKEVRARDPESGEEFVLTAEDPLAGLNKLLKALEALNGQSVLDRRGELRTAFYLHLARRPLERVADYASRFRTAVSDLRAEGVKIPDSEVGWFFKEKLGLDALRRQLLETALQGSEDYNVMEAECWRLFRDLHSQDPLFRRAERQAGTKLTIRRMFGGSSASTGTSSASTAPSSAPSRRSSFTSAAGSVAGGARKPFLRQAHVAEQSEPEALETETADHEGEDAGADEDGTDPVTLEEVLQTEVQNLAEEIAQAEEEGVDPAFCEALETEIEASAEALVSMREARVKLAEVRRDRGYKGPGTSNQPGGSAKDKAKANIAAKKASGKHVCFDCGQSGHWSGDPECKKPGAGLARPKGKPAKQVEAGGQVVEHEVMMMSVEEALRSSSVQPRGPEALAAVTLASDKALVGALDSACNRPKEIRDLVATVTEQENFKFGNGGTLPSSTRYRLPAVVAGQLVGIWVSCVPVSSLGLLLGRDLLDGLGGVLDFGQKTLLCKLFAGRPPVPLERLSAGHLALTLIPEIWPAVTRGLALLRVSLLAHLNEEAHNHNMTEASLEIGRLAFHAVFLASARDEEMCKATSPEQPDSPSPGAFEHGIASPDGGSDPGCSRPFCGGSRLSCRRALEKNAVESLGPLRLEPRRSQTLVRQASRAALVAVSLSLCVFGGAMAAAGAEHGAKWMLPTPVGGNRVGLKFAFVEDPVLIGMLAARRPAGRTQQLKAAALREEAEAAAKEGDRLKVARSLLGPRGGLPTLKGDLIKLAALLHVEVSDKDTIKTLREPHEANRRCHLCPDAGELYRHLCRALRLDGEHDAPAGPAVLEDHFVRTYVSGAAAFDNDLVRDYVTWCQGRAANLMQAVDQRFQELGQRHEAMLSQVLHHIMNMQSVAATPLTAPDEEMRGNDDWELTSDPTQGPVKAGQRLMMQQAWERHRRDQLLISCSPAQLREAMTLENHHRYRKALRESFVVEIPLLCADGLGVNTSVGRAARARGHTAGRALTLDAGWDFSRPEHRQRALRQLQRDKPYFLVLPVPLEPWMQASVLHVSRDRRRQQLQSILPSLRFALSLTVDLGKFGSTSQGGTRKQYPPTRLVTSSQAVVSNLLGSRAGVSKDRAEPNNLGYPKAFADKLVQAFEQEFDYETARLFNKGRAHECYEIVGSHGGLDFVHEALAGEDEPAELSESDEELGEPFSGEVPAPIRAAVRRVHEATGHRPPMRLARALLLSGAPPSAVQAARELRCDVCLERSRPKSQRTATLPAPRSVGERAHVDLLFVEDSLGKTYTVRHMTDAVSRFQLAAILPDRSSASMVDFLLRMWWPLLGPPRQIIADQGREFISEEFQTFCSAHSVHLWHCAVQAPWQNGVAERSGGTLKALIAALVAEHVVIGDRDVANVVGEACAAYNSDLNSEGVSPLQCVTGRQPTAHGAVLENFSGRLAEHGLIDEDPSLQQRVALRESARVAMVRLHFSRAIRKAELARSREPTIRAVPQPGDTVYFWRAQRVTKRGDPRLSTSNRRRRLELRRWHGPAIVIAIEQGSGEGTAANAFLSFKGQVTKCALEHVRPASSLEQLASGSWEAAIKDLLDGAATSVKELAPGGLESIAEEGPETVEIPAPIAATPVDEPPDETSTAAPGTPVGHLLQRPVLQRSLQRAQGQPLAVDLSQQALARGQPADFAAELRLQMERGPVERTFPIDFLQNPMGIQLQFLAQLFPLDFLQNPVGIQLQFLVLLFPVDFLQNPVGIQLGYLKRLGQLLQALTLDREQLERLALGSSMTHPLLQVQALVECDRQQCRFSEKSEDHGSWDGRWSLPSSSQHALLQEIGAALPTGCPDNHHEVNATGGRKDLQWSSMSARQKEDYKKAAEKGWAAYVDNDAIKVLSVQESLAVRKELARKGELDRILTPRFVMTDKNQPLRTEGALLPEAPSARLVVPGFRDRANLAGEIRRDAPTGSRLSQHLLLCLVAWHSATWSLLSADVKAAFLKGDPFVSRELYIGPTNEKTGPGIPLPTGCLARVLKGVFGLADAPRQWWMKLSRSLEAKGWVRSVVDQAVWFLWDGAERKRLKGMIVSHVDDLLFGGDGAAEKSLMDVGAQLGFREVVRDAFTWCGKYFEKHSDGTVTLSMKEYHENLKTVFVPKSRKTDPAALLTPQEHRKLRMLLGSLQWLVAQIRFDLAFCVSSLQGESPPTVGTLLRENEAVLEFQRDCNYKLTFRSVDPYEGGLMVVTDAALGNVSESGSAEEPPLAKVYSQACYFCILADKKLMGGETGTFNILDARSHRIGRVCRSSYAAETLGAEEGFDVGQLCRGYLASIRGHGLHQSEVEVAMNSVPLTVVVDAKDVYDKGNSDSNSYGSQKSLAFTVAWLRAVLRRPNTVLKWTSTENMWADGGTKAMDLDHMRSIMSSGRWSVTYSPAFVKQVAKGSKKRTPNVDPAASLPGVELPGDDPLLGHLLRPGEQRGWHNLDGTGVNVAYDAKSYRTPEPRFSTAEFPLRSSFARVSLPTGQAQWRMLERDVDYTELSNQHGLLASRVPILVTFFSKRRVQG</sequence>
<feature type="coiled-coil region" evidence="1">
    <location>
        <begin position="311"/>
        <end position="358"/>
    </location>
</feature>
<dbReference type="InterPro" id="IPR012337">
    <property type="entry name" value="RNaseH-like_sf"/>
</dbReference>
<organism evidence="4 5">
    <name type="scientific">Symbiodinium necroappetens</name>
    <dbReference type="NCBI Taxonomy" id="1628268"/>
    <lineage>
        <taxon>Eukaryota</taxon>
        <taxon>Sar</taxon>
        <taxon>Alveolata</taxon>
        <taxon>Dinophyceae</taxon>
        <taxon>Suessiales</taxon>
        <taxon>Symbiodiniaceae</taxon>
        <taxon>Symbiodinium</taxon>
    </lineage>
</organism>
<evidence type="ECO:0000313" key="4">
    <source>
        <dbReference type="EMBL" id="CAE7291653.1"/>
    </source>
</evidence>
<feature type="compositionally biased region" description="Acidic residues" evidence="2">
    <location>
        <begin position="281"/>
        <end position="305"/>
    </location>
</feature>
<keyword evidence="1" id="KW-0175">Coiled coil</keyword>
<accession>A0A812MZY0</accession>
<feature type="region of interest" description="Disordered" evidence="2">
    <location>
        <begin position="224"/>
        <end position="262"/>
    </location>
</feature>
<feature type="region of interest" description="Disordered" evidence="2">
    <location>
        <begin position="650"/>
        <end position="678"/>
    </location>
</feature>